<evidence type="ECO:0000313" key="5">
    <source>
        <dbReference type="Proteomes" id="UP000002028"/>
    </source>
</evidence>
<organism evidence="4 5">
    <name type="scientific">Spirosoma linguale (strain ATCC 33905 / DSM 74 / LMG 10896 / Claus 1)</name>
    <dbReference type="NCBI Taxonomy" id="504472"/>
    <lineage>
        <taxon>Bacteria</taxon>
        <taxon>Pseudomonadati</taxon>
        <taxon>Bacteroidota</taxon>
        <taxon>Cytophagia</taxon>
        <taxon>Cytophagales</taxon>
        <taxon>Cytophagaceae</taxon>
        <taxon>Spirosoma</taxon>
    </lineage>
</organism>
<dbReference type="PROSITE" id="PS51257">
    <property type="entry name" value="PROKAR_LIPOPROTEIN"/>
    <property type="match status" value="1"/>
</dbReference>
<keyword evidence="2" id="KW-0378">Hydrolase</keyword>
<dbReference type="GO" id="GO:0016788">
    <property type="term" value="F:hydrolase activity, acting on ester bonds"/>
    <property type="evidence" value="ECO:0007669"/>
    <property type="project" value="UniProtKB-ARBA"/>
</dbReference>
<dbReference type="InterPro" id="IPR037459">
    <property type="entry name" value="RhgT-like"/>
</dbReference>
<dbReference type="KEGG" id="sli:Slin_1231"/>
<evidence type="ECO:0000259" key="3">
    <source>
        <dbReference type="Pfam" id="PF13472"/>
    </source>
</evidence>
<dbReference type="InterPro" id="IPR013830">
    <property type="entry name" value="SGNH_hydro"/>
</dbReference>
<dbReference type="HOGENOM" id="CLU_065859_0_1_10"/>
<gene>
    <name evidence="4" type="ordered locus">Slin_1231</name>
</gene>
<name>D2QL42_SPILD</name>
<dbReference type="Proteomes" id="UP000002028">
    <property type="component" value="Chromosome"/>
</dbReference>
<dbReference type="EMBL" id="CP001769">
    <property type="protein sequence ID" value="ADB37281.1"/>
    <property type="molecule type" value="Genomic_DNA"/>
</dbReference>
<dbReference type="CDD" id="cd01821">
    <property type="entry name" value="Rhamnogalacturan_acetylesterase_like"/>
    <property type="match status" value="1"/>
</dbReference>
<dbReference type="eggNOG" id="COG2755">
    <property type="taxonomic scope" value="Bacteria"/>
</dbReference>
<comment type="similarity">
    <text evidence="1">Belongs to the 'GDSL' lipolytic enzyme family.</text>
</comment>
<proteinExistence type="inferred from homology"/>
<feature type="domain" description="SGNH hydrolase-type esterase" evidence="3">
    <location>
        <begin position="45"/>
        <end position="257"/>
    </location>
</feature>
<dbReference type="Gene3D" id="3.40.50.1110">
    <property type="entry name" value="SGNH hydrolase"/>
    <property type="match status" value="1"/>
</dbReference>
<dbReference type="PANTHER" id="PTHR43695:SF1">
    <property type="entry name" value="RHAMNOGALACTURONAN ACETYLESTERASE"/>
    <property type="match status" value="1"/>
</dbReference>
<dbReference type="SUPFAM" id="SSF52266">
    <property type="entry name" value="SGNH hydrolase"/>
    <property type="match status" value="1"/>
</dbReference>
<dbReference type="InterPro" id="IPR036514">
    <property type="entry name" value="SGNH_hydro_sf"/>
</dbReference>
<accession>D2QL42</accession>
<dbReference type="STRING" id="504472.Slin_1231"/>
<keyword evidence="5" id="KW-1185">Reference proteome</keyword>
<dbReference type="PANTHER" id="PTHR43695">
    <property type="entry name" value="PUTATIVE (AFU_ORTHOLOGUE AFUA_2G17250)-RELATED"/>
    <property type="match status" value="1"/>
</dbReference>
<sequence>MFRRFKKYITRQHLLMKPAPAVTLLLVSACLWIAAIIPQKPTLYLIGDSTVKNSNDKGEGGMWGWGHFIDAYFDTTRINIENHAIGGRSSRTFLTEGRWEKIRTTLKPGDFVMMQFGHNDASPINDTLRARGTIKGIGEETQEIDNLITKKHEVVHSYGWYLRKYVTETKARGAIPIVLSLVPRNGWRDGKVVRGADNYGKWASEVAKSETDGKLKTYFIDLNEIVARKYDVVGDSALLQATYFVKDNVHTNAAGAKLNAAAVVDGLKQLKSCPLNLYVK</sequence>
<dbReference type="Pfam" id="PF13472">
    <property type="entry name" value="Lipase_GDSL_2"/>
    <property type="match status" value="1"/>
</dbReference>
<reference evidence="4 5" key="1">
    <citation type="journal article" date="2010" name="Stand. Genomic Sci.">
        <title>Complete genome sequence of Spirosoma linguale type strain (1).</title>
        <authorList>
            <person name="Lail K."/>
            <person name="Sikorski J."/>
            <person name="Saunders E."/>
            <person name="Lapidus A."/>
            <person name="Glavina Del Rio T."/>
            <person name="Copeland A."/>
            <person name="Tice H."/>
            <person name="Cheng J.-F."/>
            <person name="Lucas S."/>
            <person name="Nolan M."/>
            <person name="Bruce D."/>
            <person name="Goodwin L."/>
            <person name="Pitluck S."/>
            <person name="Ivanova N."/>
            <person name="Mavromatis K."/>
            <person name="Ovchinnikova G."/>
            <person name="Pati A."/>
            <person name="Chen A."/>
            <person name="Palaniappan K."/>
            <person name="Land M."/>
            <person name="Hauser L."/>
            <person name="Chang Y.-J."/>
            <person name="Jeffries C.D."/>
            <person name="Chain P."/>
            <person name="Brettin T."/>
            <person name="Detter J.C."/>
            <person name="Schuetze A."/>
            <person name="Rohde M."/>
            <person name="Tindall B.J."/>
            <person name="Goeker M."/>
            <person name="Bristow J."/>
            <person name="Eisen J.A."/>
            <person name="Markowitz V."/>
            <person name="Hugenholtz P."/>
            <person name="Kyrpides N.C."/>
            <person name="Klenk H.-P."/>
            <person name="Chen F."/>
        </authorList>
    </citation>
    <scope>NUCLEOTIDE SEQUENCE [LARGE SCALE GENOMIC DNA]</scope>
    <source>
        <strain evidence="5">ATCC 33905 / DSM 74 / LMG 10896 / Claus 1</strain>
    </source>
</reference>
<dbReference type="AlphaFoldDB" id="D2QL42"/>
<evidence type="ECO:0000256" key="1">
    <source>
        <dbReference type="ARBA" id="ARBA00008668"/>
    </source>
</evidence>
<evidence type="ECO:0000313" key="4">
    <source>
        <dbReference type="EMBL" id="ADB37281.1"/>
    </source>
</evidence>
<protein>
    <submittedName>
        <fullName evidence="4">Lysophospholipase L1 and related esterase-like protein</fullName>
    </submittedName>
</protein>
<evidence type="ECO:0000256" key="2">
    <source>
        <dbReference type="ARBA" id="ARBA00022801"/>
    </source>
</evidence>